<evidence type="ECO:0000256" key="1">
    <source>
        <dbReference type="SAM" id="Coils"/>
    </source>
</evidence>
<sequence>MPAVAISEDAPAPAAIDIAVESLASGLDAAFLEAGNTLSDAYRLVEELIANLADLAGALDRDAASRAVANMQEMAERIEALPERISARAQALAAIGAASRSVHQQLFGVGRTIEFLRICGLNIKVASGGLHGFSEFADQMLAKLDQSEDEIREVRSEVRELSAMVPRVLASDAELAGECAAVVGDVPRRLTQNALALRDYLEGAEAQSEGVAEVACRLRSQLAEALGAMQIGDITRQRLEHVATGFRMVEAELAAGAQGDDEAAAARHVLALLEAQCREAVADFQRESGRLYESQQQIGAEVEAMLALQRHGDDDGPSGDLLAALEQGVAGAGALTGRLREADGHSQALGTETGSTVARVGQRLALIHRITAEVGNMAWNTDLRCYRLGQQGVGIARIAVEIRALVSTLEAICIDVDAAVARLNDAAGQLAQGSAAEEGSGGQTLEQSLEVIREGARRTGESAMRLDQQASSAAAVLGTAAEAVAAIDTFSAPLDRIAEDLRDAAGTYPEVAGENNAQAQALLEQIARLYTMASERQLHRLFAPDEAGSAEGAACPEVATEDDDDGLF</sequence>
<keyword evidence="4" id="KW-1185">Reference proteome</keyword>
<organism evidence="3 4">
    <name type="scientific">Sphingomonas swuensis</name>
    <dbReference type="NCBI Taxonomy" id="977800"/>
    <lineage>
        <taxon>Bacteria</taxon>
        <taxon>Pseudomonadati</taxon>
        <taxon>Pseudomonadota</taxon>
        <taxon>Alphaproteobacteria</taxon>
        <taxon>Sphingomonadales</taxon>
        <taxon>Sphingomonadaceae</taxon>
        <taxon>Sphingomonas</taxon>
    </lineage>
</organism>
<protein>
    <submittedName>
        <fullName evidence="3">Chemotaxis protein</fullName>
    </submittedName>
</protein>
<evidence type="ECO:0000313" key="3">
    <source>
        <dbReference type="EMBL" id="GAA4011963.1"/>
    </source>
</evidence>
<dbReference type="Gene3D" id="1.10.287.500">
    <property type="entry name" value="Helix hairpin bin"/>
    <property type="match status" value="1"/>
</dbReference>
<dbReference type="SUPFAM" id="SSF58104">
    <property type="entry name" value="Methyl-accepting chemotaxis protein (MCP) signaling domain"/>
    <property type="match status" value="1"/>
</dbReference>
<evidence type="ECO:0000313" key="4">
    <source>
        <dbReference type="Proteomes" id="UP001500235"/>
    </source>
</evidence>
<name>A0ABP7SI76_9SPHN</name>
<dbReference type="Proteomes" id="UP001500235">
    <property type="component" value="Unassembled WGS sequence"/>
</dbReference>
<dbReference type="EMBL" id="BAABBQ010000001">
    <property type="protein sequence ID" value="GAA4011963.1"/>
    <property type="molecule type" value="Genomic_DNA"/>
</dbReference>
<keyword evidence="1" id="KW-0175">Coiled coil</keyword>
<feature type="compositionally biased region" description="Acidic residues" evidence="2">
    <location>
        <begin position="559"/>
        <end position="568"/>
    </location>
</feature>
<feature type="region of interest" description="Disordered" evidence="2">
    <location>
        <begin position="545"/>
        <end position="568"/>
    </location>
</feature>
<reference evidence="4" key="1">
    <citation type="journal article" date="2019" name="Int. J. Syst. Evol. Microbiol.">
        <title>The Global Catalogue of Microorganisms (GCM) 10K type strain sequencing project: providing services to taxonomists for standard genome sequencing and annotation.</title>
        <authorList>
            <consortium name="The Broad Institute Genomics Platform"/>
            <consortium name="The Broad Institute Genome Sequencing Center for Infectious Disease"/>
            <person name="Wu L."/>
            <person name="Ma J."/>
        </authorList>
    </citation>
    <scope>NUCLEOTIDE SEQUENCE [LARGE SCALE GENOMIC DNA]</scope>
    <source>
        <strain evidence="4">JCM 17563</strain>
    </source>
</reference>
<evidence type="ECO:0000256" key="2">
    <source>
        <dbReference type="SAM" id="MobiDB-lite"/>
    </source>
</evidence>
<proteinExistence type="predicted"/>
<comment type="caution">
    <text evidence="3">The sequence shown here is derived from an EMBL/GenBank/DDBJ whole genome shotgun (WGS) entry which is preliminary data.</text>
</comment>
<feature type="coiled-coil region" evidence="1">
    <location>
        <begin position="137"/>
        <end position="164"/>
    </location>
</feature>
<gene>
    <name evidence="3" type="ORF">GCM10022280_07120</name>
</gene>
<accession>A0ABP7SI76</accession>
<dbReference type="RefSeq" id="WP_344706014.1">
    <property type="nucleotide sequence ID" value="NZ_BAABBQ010000001.1"/>
</dbReference>